<dbReference type="AlphaFoldDB" id="A0A9D1DH07"/>
<comment type="cofactor">
    <cofactor evidence="1">
        <name>pyridoxal 5'-phosphate</name>
        <dbReference type="ChEBI" id="CHEBI:597326"/>
    </cofactor>
</comment>
<dbReference type="InterPro" id="IPR000192">
    <property type="entry name" value="Aminotrans_V_dom"/>
</dbReference>
<sequence length="372" mass="39566">MIYLDNSATTQPCPAAVEAMTRVLTQNWGNPSALYHFGMEAAKELRQARKAVAAALGAEEDRVFFTSGGTEADNWAIFSIVERLQKRGRHILTTAVEHHAVLHPMQKLQAQGFDVTFLKPDATGTVPLEEFTVALRPDTILVSVMMVNNESGAVMPIAEMIRATRRKSPLALFHTDAVQGLGKVPFRAKSLGADLISVSSHKIHGPKGVGALYVKKGLQLPPLLLGGGQEGGYRSGTEGLPAIAGFGAACADLDPAAEIAHMAALRDACREELQKVPGLQLLGQQQAPHIVSASLPGLRSQGILNCLQDRGICVSAGSACAKGHRSHVLEAMGLPPQVIDGAFRISFGRDNTLEDVLALRQALQEAVTVLKG</sequence>
<comment type="catalytic activity">
    <reaction evidence="8">
        <text>(sulfur carrier)-H + L-cysteine = (sulfur carrier)-SH + L-alanine</text>
        <dbReference type="Rhea" id="RHEA:43892"/>
        <dbReference type="Rhea" id="RHEA-COMP:14737"/>
        <dbReference type="Rhea" id="RHEA-COMP:14739"/>
        <dbReference type="ChEBI" id="CHEBI:29917"/>
        <dbReference type="ChEBI" id="CHEBI:35235"/>
        <dbReference type="ChEBI" id="CHEBI:57972"/>
        <dbReference type="ChEBI" id="CHEBI:64428"/>
        <dbReference type="EC" id="2.8.1.7"/>
    </reaction>
</comment>
<evidence type="ECO:0000313" key="11">
    <source>
        <dbReference type="Proteomes" id="UP000824239"/>
    </source>
</evidence>
<evidence type="ECO:0000256" key="4">
    <source>
        <dbReference type="ARBA" id="ARBA00022723"/>
    </source>
</evidence>
<keyword evidence="4" id="KW-0479">Metal-binding</keyword>
<dbReference type="EMBL" id="DVHE01000034">
    <property type="protein sequence ID" value="HIR50475.1"/>
    <property type="molecule type" value="Genomic_DNA"/>
</dbReference>
<reference evidence="10" key="1">
    <citation type="submission" date="2020-10" db="EMBL/GenBank/DDBJ databases">
        <authorList>
            <person name="Gilroy R."/>
        </authorList>
    </citation>
    <scope>NUCLEOTIDE SEQUENCE</scope>
    <source>
        <strain evidence="10">ChiBcec15-4380</strain>
    </source>
</reference>
<name>A0A9D1DH07_9FIRM</name>
<dbReference type="InterPro" id="IPR015424">
    <property type="entry name" value="PyrdxlP-dep_Trfase"/>
</dbReference>
<keyword evidence="7" id="KW-0411">Iron-sulfur</keyword>
<dbReference type="GO" id="GO:0051536">
    <property type="term" value="F:iron-sulfur cluster binding"/>
    <property type="evidence" value="ECO:0007669"/>
    <property type="project" value="UniProtKB-KW"/>
</dbReference>
<dbReference type="FunFam" id="3.40.640.10:FF:000084">
    <property type="entry name" value="IscS-like cysteine desulfurase"/>
    <property type="match status" value="1"/>
</dbReference>
<evidence type="ECO:0000256" key="5">
    <source>
        <dbReference type="ARBA" id="ARBA00022898"/>
    </source>
</evidence>
<evidence type="ECO:0000256" key="2">
    <source>
        <dbReference type="ARBA" id="ARBA00006490"/>
    </source>
</evidence>
<dbReference type="Proteomes" id="UP000824239">
    <property type="component" value="Unassembled WGS sequence"/>
</dbReference>
<evidence type="ECO:0000256" key="6">
    <source>
        <dbReference type="ARBA" id="ARBA00023004"/>
    </source>
</evidence>
<dbReference type="InterPro" id="IPR016454">
    <property type="entry name" value="Cysteine_dSase"/>
</dbReference>
<dbReference type="SUPFAM" id="SSF53383">
    <property type="entry name" value="PLP-dependent transferases"/>
    <property type="match status" value="1"/>
</dbReference>
<organism evidence="10 11">
    <name type="scientific">Candidatus Avoscillospira avicola</name>
    <dbReference type="NCBI Taxonomy" id="2840706"/>
    <lineage>
        <taxon>Bacteria</taxon>
        <taxon>Bacillati</taxon>
        <taxon>Bacillota</taxon>
        <taxon>Clostridia</taxon>
        <taxon>Eubacteriales</taxon>
        <taxon>Oscillospiraceae</taxon>
        <taxon>Oscillospiraceae incertae sedis</taxon>
        <taxon>Candidatus Avoscillospira</taxon>
    </lineage>
</organism>
<dbReference type="Gene3D" id="1.10.260.50">
    <property type="match status" value="1"/>
</dbReference>
<keyword evidence="6" id="KW-0408">Iron</keyword>
<dbReference type="PANTHER" id="PTHR11601:SF34">
    <property type="entry name" value="CYSTEINE DESULFURASE"/>
    <property type="match status" value="1"/>
</dbReference>
<comment type="similarity">
    <text evidence="2">Belongs to the class-V pyridoxal-phosphate-dependent aminotransferase family. NifS/IscS subfamily.</text>
</comment>
<accession>A0A9D1DH07</accession>
<reference evidence="10" key="2">
    <citation type="journal article" date="2021" name="PeerJ">
        <title>Extensive microbial diversity within the chicken gut microbiome revealed by metagenomics and culture.</title>
        <authorList>
            <person name="Gilroy R."/>
            <person name="Ravi A."/>
            <person name="Getino M."/>
            <person name="Pursley I."/>
            <person name="Horton D.L."/>
            <person name="Alikhan N.F."/>
            <person name="Baker D."/>
            <person name="Gharbi K."/>
            <person name="Hall N."/>
            <person name="Watson M."/>
            <person name="Adriaenssens E.M."/>
            <person name="Foster-Nyarko E."/>
            <person name="Jarju S."/>
            <person name="Secka A."/>
            <person name="Antonio M."/>
            <person name="Oren A."/>
            <person name="Chaudhuri R.R."/>
            <person name="La Ragione R."/>
            <person name="Hildebrand F."/>
            <person name="Pallen M.J."/>
        </authorList>
    </citation>
    <scope>NUCLEOTIDE SEQUENCE</scope>
    <source>
        <strain evidence="10">ChiBcec15-4380</strain>
    </source>
</reference>
<dbReference type="Gene3D" id="3.90.1150.10">
    <property type="entry name" value="Aspartate Aminotransferase, domain 1"/>
    <property type="match status" value="1"/>
</dbReference>
<evidence type="ECO:0000313" key="10">
    <source>
        <dbReference type="EMBL" id="HIR50475.1"/>
    </source>
</evidence>
<proteinExistence type="inferred from homology"/>
<keyword evidence="5" id="KW-0663">Pyridoxal phosphate</keyword>
<dbReference type="PIRSF" id="PIRSF005572">
    <property type="entry name" value="NifS"/>
    <property type="match status" value="1"/>
</dbReference>
<keyword evidence="3" id="KW-0808">Transferase</keyword>
<dbReference type="InterPro" id="IPR015421">
    <property type="entry name" value="PyrdxlP-dep_Trfase_major"/>
</dbReference>
<gene>
    <name evidence="10" type="ORF">IAA53_04200</name>
</gene>
<dbReference type="InterPro" id="IPR015422">
    <property type="entry name" value="PyrdxlP-dep_Trfase_small"/>
</dbReference>
<evidence type="ECO:0000256" key="8">
    <source>
        <dbReference type="ARBA" id="ARBA00050776"/>
    </source>
</evidence>
<evidence type="ECO:0000256" key="3">
    <source>
        <dbReference type="ARBA" id="ARBA00022679"/>
    </source>
</evidence>
<evidence type="ECO:0000256" key="1">
    <source>
        <dbReference type="ARBA" id="ARBA00001933"/>
    </source>
</evidence>
<dbReference type="GO" id="GO:0031071">
    <property type="term" value="F:cysteine desulfurase activity"/>
    <property type="evidence" value="ECO:0007669"/>
    <property type="project" value="UniProtKB-EC"/>
</dbReference>
<comment type="caution">
    <text evidence="10">The sequence shown here is derived from an EMBL/GenBank/DDBJ whole genome shotgun (WGS) entry which is preliminary data.</text>
</comment>
<dbReference type="GO" id="GO:0046872">
    <property type="term" value="F:metal ion binding"/>
    <property type="evidence" value="ECO:0007669"/>
    <property type="project" value="UniProtKB-KW"/>
</dbReference>
<evidence type="ECO:0000256" key="7">
    <source>
        <dbReference type="ARBA" id="ARBA00023014"/>
    </source>
</evidence>
<dbReference type="Pfam" id="PF00266">
    <property type="entry name" value="Aminotran_5"/>
    <property type="match status" value="1"/>
</dbReference>
<evidence type="ECO:0000259" key="9">
    <source>
        <dbReference type="Pfam" id="PF00266"/>
    </source>
</evidence>
<dbReference type="Gene3D" id="3.40.640.10">
    <property type="entry name" value="Type I PLP-dependent aspartate aminotransferase-like (Major domain)"/>
    <property type="match status" value="1"/>
</dbReference>
<dbReference type="PANTHER" id="PTHR11601">
    <property type="entry name" value="CYSTEINE DESULFURYLASE FAMILY MEMBER"/>
    <property type="match status" value="1"/>
</dbReference>
<feature type="domain" description="Aminotransferase class V" evidence="9">
    <location>
        <begin position="2"/>
        <end position="359"/>
    </location>
</feature>
<protein>
    <submittedName>
        <fullName evidence="10">Cysteine desulfurase</fullName>
    </submittedName>
</protein>